<dbReference type="GO" id="GO:0071108">
    <property type="term" value="P:protein K48-linked deubiquitination"/>
    <property type="evidence" value="ECO:0007669"/>
    <property type="project" value="TreeGrafter"/>
</dbReference>
<evidence type="ECO:0000256" key="1">
    <source>
        <dbReference type="SAM" id="MobiDB-lite"/>
    </source>
</evidence>
<dbReference type="InterPro" id="IPR007518">
    <property type="entry name" value="MINDY"/>
</dbReference>
<gene>
    <name evidence="3" type="ORF">FFLO_05480</name>
</gene>
<evidence type="ECO:0000313" key="3">
    <source>
        <dbReference type="EMBL" id="KAG7529674.1"/>
    </source>
</evidence>
<dbReference type="Proteomes" id="UP000812966">
    <property type="component" value="Unassembled WGS sequence"/>
</dbReference>
<sequence length="383" mass="41923">MGAGVWKLKDIGLWPDVRAGGMFRRNVRVLIQNANGPCSLLALANCLLLRGSIHIPSRNTSITYDQLSLLIADFLVTRPNDNSVLTLESALSILPTMTQGLDVDVAFDGINNFKGISARDSGELSVFNFAGVDLVHGWLADQGMKEEYEALQRAGSYEGAQERIVAGLEAETRAVGISEGREPNISEEDQQAISDSQHLQAFLQNSSSQLTYPGLFALSALEPGSVVAFFRNSHLSVLYRRYDPQPDSGEPADAPILFQLVTDSAFRKEPEITWESIVDVDNSGSGFYSSEFRPAGAAGGDFAGLDAEHALINARGQDRIVDDSADRQLAAALQDEEDGNAARQHDQDERRRQVRMNPAAERRAKPDEGKKKEKKDKKDCVIM</sequence>
<dbReference type="GO" id="GO:1990380">
    <property type="term" value="F:K48-linked deubiquitinase activity"/>
    <property type="evidence" value="ECO:0007669"/>
    <property type="project" value="InterPro"/>
</dbReference>
<feature type="domain" description="MINDY deubiquitinase" evidence="2">
    <location>
        <begin position="23"/>
        <end position="292"/>
    </location>
</feature>
<dbReference type="EMBL" id="JABELV010000140">
    <property type="protein sequence ID" value="KAG7529674.1"/>
    <property type="molecule type" value="Genomic_DNA"/>
</dbReference>
<accession>A0A8K0JGV5</accession>
<dbReference type="GO" id="GO:0016807">
    <property type="term" value="F:cysteine-type carboxypeptidase activity"/>
    <property type="evidence" value="ECO:0007669"/>
    <property type="project" value="TreeGrafter"/>
</dbReference>
<comment type="caution">
    <text evidence="3">The sequence shown here is derived from an EMBL/GenBank/DDBJ whole genome shotgun (WGS) entry which is preliminary data.</text>
</comment>
<dbReference type="GO" id="GO:0071944">
    <property type="term" value="C:cell periphery"/>
    <property type="evidence" value="ECO:0007669"/>
    <property type="project" value="TreeGrafter"/>
</dbReference>
<dbReference type="AlphaFoldDB" id="A0A8K0JGV5"/>
<evidence type="ECO:0000313" key="4">
    <source>
        <dbReference type="Proteomes" id="UP000812966"/>
    </source>
</evidence>
<dbReference type="GO" id="GO:0004843">
    <property type="term" value="F:cysteine-type deubiquitinase activity"/>
    <property type="evidence" value="ECO:0007669"/>
    <property type="project" value="InterPro"/>
</dbReference>
<dbReference type="PANTHER" id="PTHR18063">
    <property type="entry name" value="NF-E2 INDUCIBLE PROTEIN"/>
    <property type="match status" value="1"/>
</dbReference>
<dbReference type="Pfam" id="PF04424">
    <property type="entry name" value="MINDY_DUB"/>
    <property type="match status" value="1"/>
</dbReference>
<proteinExistence type="predicted"/>
<dbReference type="PANTHER" id="PTHR18063:SF6">
    <property type="entry name" value="UBIQUITIN CARBOXYL-TERMINAL HYDROLASE"/>
    <property type="match status" value="1"/>
</dbReference>
<feature type="compositionally biased region" description="Basic and acidic residues" evidence="1">
    <location>
        <begin position="360"/>
        <end position="383"/>
    </location>
</feature>
<name>A0A8K0JGV5_9TREE</name>
<dbReference type="InterPro" id="IPR033979">
    <property type="entry name" value="MINDY_domain"/>
</dbReference>
<evidence type="ECO:0000259" key="2">
    <source>
        <dbReference type="Pfam" id="PF04424"/>
    </source>
</evidence>
<reference evidence="3" key="1">
    <citation type="submission" date="2020-04" db="EMBL/GenBank/DDBJ databases">
        <title>Analysis of mating type loci in Filobasidium floriforme.</title>
        <authorList>
            <person name="Nowrousian M."/>
        </authorList>
    </citation>
    <scope>NUCLEOTIDE SEQUENCE</scope>
    <source>
        <strain evidence="3">CBS 6242</strain>
    </source>
</reference>
<keyword evidence="4" id="KW-1185">Reference proteome</keyword>
<dbReference type="GO" id="GO:0005829">
    <property type="term" value="C:cytosol"/>
    <property type="evidence" value="ECO:0007669"/>
    <property type="project" value="TreeGrafter"/>
</dbReference>
<protein>
    <recommendedName>
        <fullName evidence="2">MINDY deubiquitinase domain-containing protein</fullName>
    </recommendedName>
</protein>
<organism evidence="3 4">
    <name type="scientific">Filobasidium floriforme</name>
    <dbReference type="NCBI Taxonomy" id="5210"/>
    <lineage>
        <taxon>Eukaryota</taxon>
        <taxon>Fungi</taxon>
        <taxon>Dikarya</taxon>
        <taxon>Basidiomycota</taxon>
        <taxon>Agaricomycotina</taxon>
        <taxon>Tremellomycetes</taxon>
        <taxon>Filobasidiales</taxon>
        <taxon>Filobasidiaceae</taxon>
        <taxon>Filobasidium</taxon>
    </lineage>
</organism>
<feature type="region of interest" description="Disordered" evidence="1">
    <location>
        <begin position="333"/>
        <end position="383"/>
    </location>
</feature>